<name>K9FB07_PEND1</name>
<evidence type="ECO:0000313" key="2">
    <source>
        <dbReference type="EMBL" id="EKV06339.1"/>
    </source>
</evidence>
<gene>
    <name evidence="2" type="ORF">PDIP_79640</name>
</gene>
<keyword evidence="1" id="KW-0812">Transmembrane</keyword>
<dbReference type="VEuPathDB" id="FungiDB:PDIP_79640"/>
<keyword evidence="1" id="KW-0472">Membrane</keyword>
<comment type="caution">
    <text evidence="2">The sequence shown here is derived from an EMBL/GenBank/DDBJ whole genome shotgun (WGS) entry which is preliminary data.</text>
</comment>
<protein>
    <submittedName>
        <fullName evidence="2">Uncharacterized protein</fullName>
    </submittedName>
</protein>
<proteinExistence type="predicted"/>
<dbReference type="KEGG" id="pdp:PDIP_79640"/>
<feature type="transmembrane region" description="Helical" evidence="1">
    <location>
        <begin position="38"/>
        <end position="57"/>
    </location>
</feature>
<dbReference type="EMBL" id="AKCU01000481">
    <property type="protein sequence ID" value="EKV06339.1"/>
    <property type="molecule type" value="Genomic_DNA"/>
</dbReference>
<evidence type="ECO:0000256" key="1">
    <source>
        <dbReference type="SAM" id="Phobius"/>
    </source>
</evidence>
<organism evidence="2 3">
    <name type="scientific">Penicillium digitatum (strain Pd1 / CECT 20795)</name>
    <name type="common">Green mold</name>
    <dbReference type="NCBI Taxonomy" id="1170230"/>
    <lineage>
        <taxon>Eukaryota</taxon>
        <taxon>Fungi</taxon>
        <taxon>Dikarya</taxon>
        <taxon>Ascomycota</taxon>
        <taxon>Pezizomycotina</taxon>
        <taxon>Eurotiomycetes</taxon>
        <taxon>Eurotiomycetidae</taxon>
        <taxon>Eurotiales</taxon>
        <taxon>Aspergillaceae</taxon>
        <taxon>Penicillium</taxon>
    </lineage>
</organism>
<dbReference type="Proteomes" id="UP000009886">
    <property type="component" value="Unassembled WGS sequence"/>
</dbReference>
<evidence type="ECO:0000313" key="3">
    <source>
        <dbReference type="Proteomes" id="UP000009886"/>
    </source>
</evidence>
<reference evidence="3" key="1">
    <citation type="journal article" date="2012" name="BMC Genomics">
        <title>Genome sequence of the necrotrophic fungus Penicillium digitatum, the main postharvest pathogen of citrus.</title>
        <authorList>
            <person name="Marcet-Houben M."/>
            <person name="Ballester A.-R."/>
            <person name="de la Fuente B."/>
            <person name="Harries E."/>
            <person name="Marcos J.F."/>
            <person name="Gonzalez-Candelas L."/>
            <person name="Gabaldon T."/>
        </authorList>
    </citation>
    <scope>NUCLEOTIDE SEQUENCE [LARGE SCALE GENOMIC DNA]</scope>
    <source>
        <strain evidence="3">Pd1 / CECT 20795</strain>
    </source>
</reference>
<dbReference type="OrthoDB" id="8062037at2759"/>
<dbReference type="HOGENOM" id="CLU_2558988_0_0_1"/>
<sequence length="82" mass="9432">MDSSDRMLCHACGGVWIKNDDLTCPHCESEFTEIVQRMLSLLISFILTLSFTLRLRFLQNYLPRASPHTMLTPRRLHASTHG</sequence>
<keyword evidence="1" id="KW-1133">Transmembrane helix</keyword>
<dbReference type="AlphaFoldDB" id="K9FB07"/>
<accession>K9FB07</accession>